<dbReference type="EMBL" id="CP001348">
    <property type="protein sequence ID" value="ACL74536.1"/>
    <property type="molecule type" value="Genomic_DNA"/>
</dbReference>
<proteinExistence type="predicted"/>
<keyword evidence="6" id="KW-0812">Transmembrane</keyword>
<dbReference type="InterPro" id="IPR010559">
    <property type="entry name" value="Sig_transdc_His_kin_internal"/>
</dbReference>
<dbReference type="Proteomes" id="UP000001349">
    <property type="component" value="Chromosome"/>
</dbReference>
<evidence type="ECO:0000256" key="4">
    <source>
        <dbReference type="ARBA" id="ARBA00022777"/>
    </source>
</evidence>
<reference evidence="8 9" key="1">
    <citation type="submission" date="2009-01" db="EMBL/GenBank/DDBJ databases">
        <title>Complete sequence of Clostridium cellulolyticum H10.</title>
        <authorList>
            <consortium name="US DOE Joint Genome Institute"/>
            <person name="Lucas S."/>
            <person name="Copeland A."/>
            <person name="Lapidus A."/>
            <person name="Glavina del Rio T."/>
            <person name="Dalin E."/>
            <person name="Tice H."/>
            <person name="Bruce D."/>
            <person name="Goodwin L."/>
            <person name="Pitluck S."/>
            <person name="Chertkov O."/>
            <person name="Saunders E."/>
            <person name="Brettin T."/>
            <person name="Detter J.C."/>
            <person name="Han C."/>
            <person name="Larimer F."/>
            <person name="Land M."/>
            <person name="Hauser L."/>
            <person name="Kyrpides N."/>
            <person name="Ivanova N."/>
            <person name="Zhou J."/>
            <person name="Richardson P."/>
        </authorList>
    </citation>
    <scope>NUCLEOTIDE SEQUENCE [LARGE SCALE GENOMIC DNA]</scope>
    <source>
        <strain evidence="9">ATCC 35319 / DSM 5812 / JCM 6584 / H10</strain>
    </source>
</reference>
<dbReference type="RefSeq" id="WP_012634602.1">
    <property type="nucleotide sequence ID" value="NC_011898.1"/>
</dbReference>
<keyword evidence="9" id="KW-1185">Reference proteome</keyword>
<dbReference type="SMART" id="SM00387">
    <property type="entry name" value="HATPase_c"/>
    <property type="match status" value="1"/>
</dbReference>
<evidence type="ECO:0000313" key="8">
    <source>
        <dbReference type="EMBL" id="ACL74536.1"/>
    </source>
</evidence>
<dbReference type="PANTHER" id="PTHR34220:SF7">
    <property type="entry name" value="SENSOR HISTIDINE KINASE YPDA"/>
    <property type="match status" value="1"/>
</dbReference>
<dbReference type="STRING" id="394503.Ccel_0148"/>
<sequence>MKLRPRILIRVNDIPLNIKFLIIYVLCILTPIIIINAAFLDKFYTVVTQREENNYQISMQRAKNDINALIEGGIAVSHSISTDAIIYDLMDARYEDAGEYYDIYSSTLRNRLSIYTVAYNYITNIGLYVDNPSIRAGNTYYYIDRSVRNTIWYKDLSESNEQVLIRTYMGSSNSVPIRRIQYLSILRSSKNNPSLGSREKILKVDISLEKVFTIFNRERDYLSLYLIDPQNTIVCSTTGRYGLNNIDKLEKLNSESLGKENMILEAYLGNSSYFKGWKLIGVTDRERISDSVGDTLRFVLIFAFISVLISSLLMYIIVRSYNYRLRKLSKHMLKFKDGKFELININEGEDEIGGVIRNFNLMAARINTLINDVYKLELQKKSLELERVRAEINFLQSQMNPHFLFNTLNAILVVSVKNNYTEIVDVIKYLSKTLRRLLSWKDDLVTIEEELSFTEMYLKIEKFRFCDKFHYNINVNETLLDYQIPKMSLQPLVENACKHGIQTIKEVGVININIDMCESGLRVSVKDNGSGIDQYTLSGIIDNVKSEVEQSTSIGIRNVYRRLRLYYGENISFNIESCINTGTTIYFTIPFEKL</sequence>
<evidence type="ECO:0000256" key="1">
    <source>
        <dbReference type="ARBA" id="ARBA00004370"/>
    </source>
</evidence>
<evidence type="ECO:0000256" key="3">
    <source>
        <dbReference type="ARBA" id="ARBA00022679"/>
    </source>
</evidence>
<dbReference type="SUPFAM" id="SSF55874">
    <property type="entry name" value="ATPase domain of HSP90 chaperone/DNA topoisomerase II/histidine kinase"/>
    <property type="match status" value="1"/>
</dbReference>
<dbReference type="OrthoDB" id="9809348at2"/>
<dbReference type="InterPro" id="IPR003594">
    <property type="entry name" value="HATPase_dom"/>
</dbReference>
<keyword evidence="3" id="KW-0808">Transferase</keyword>
<protein>
    <submittedName>
        <fullName evidence="8">Putative sensor with HAMP domain</fullName>
    </submittedName>
</protein>
<dbReference type="PROSITE" id="PS50885">
    <property type="entry name" value="HAMP"/>
    <property type="match status" value="1"/>
</dbReference>
<name>B8I4I2_RUMCH</name>
<evidence type="ECO:0000256" key="6">
    <source>
        <dbReference type="SAM" id="Phobius"/>
    </source>
</evidence>
<dbReference type="KEGG" id="cce:Ccel_0148"/>
<keyword evidence="6" id="KW-1133">Transmembrane helix</keyword>
<dbReference type="GO" id="GO:0000155">
    <property type="term" value="F:phosphorelay sensor kinase activity"/>
    <property type="evidence" value="ECO:0007669"/>
    <property type="project" value="InterPro"/>
</dbReference>
<dbReference type="Gene3D" id="3.30.565.10">
    <property type="entry name" value="Histidine kinase-like ATPase, C-terminal domain"/>
    <property type="match status" value="1"/>
</dbReference>
<feature type="coiled-coil region" evidence="5">
    <location>
        <begin position="366"/>
        <end position="398"/>
    </location>
</feature>
<comment type="subcellular location">
    <subcellularLocation>
        <location evidence="1">Membrane</location>
    </subcellularLocation>
</comment>
<feature type="transmembrane region" description="Helical" evidence="6">
    <location>
        <begin position="298"/>
        <end position="318"/>
    </location>
</feature>
<dbReference type="GO" id="GO:0016020">
    <property type="term" value="C:membrane"/>
    <property type="evidence" value="ECO:0007669"/>
    <property type="project" value="UniProtKB-SubCell"/>
</dbReference>
<dbReference type="Pfam" id="PF02518">
    <property type="entry name" value="HATPase_c"/>
    <property type="match status" value="1"/>
</dbReference>
<dbReference type="InterPro" id="IPR036890">
    <property type="entry name" value="HATPase_C_sf"/>
</dbReference>
<keyword evidence="5" id="KW-0175">Coiled coil</keyword>
<gene>
    <name evidence="8" type="ordered locus">Ccel_0148</name>
</gene>
<dbReference type="Pfam" id="PF06580">
    <property type="entry name" value="His_kinase"/>
    <property type="match status" value="1"/>
</dbReference>
<keyword evidence="4" id="KW-0418">Kinase</keyword>
<keyword evidence="6" id="KW-0472">Membrane</keyword>
<keyword evidence="2" id="KW-0597">Phosphoprotein</keyword>
<dbReference type="InterPro" id="IPR050640">
    <property type="entry name" value="Bact_2-comp_sensor_kinase"/>
</dbReference>
<evidence type="ECO:0000256" key="2">
    <source>
        <dbReference type="ARBA" id="ARBA00022553"/>
    </source>
</evidence>
<evidence type="ECO:0000256" key="5">
    <source>
        <dbReference type="SAM" id="Coils"/>
    </source>
</evidence>
<evidence type="ECO:0000259" key="7">
    <source>
        <dbReference type="PROSITE" id="PS50885"/>
    </source>
</evidence>
<dbReference type="eggNOG" id="COG2972">
    <property type="taxonomic scope" value="Bacteria"/>
</dbReference>
<dbReference type="Gene3D" id="6.10.340.10">
    <property type="match status" value="1"/>
</dbReference>
<dbReference type="PANTHER" id="PTHR34220">
    <property type="entry name" value="SENSOR HISTIDINE KINASE YPDA"/>
    <property type="match status" value="1"/>
</dbReference>
<dbReference type="InterPro" id="IPR003660">
    <property type="entry name" value="HAMP_dom"/>
</dbReference>
<evidence type="ECO:0000313" key="9">
    <source>
        <dbReference type="Proteomes" id="UP000001349"/>
    </source>
</evidence>
<feature type="transmembrane region" description="Helical" evidence="6">
    <location>
        <begin position="21"/>
        <end position="40"/>
    </location>
</feature>
<accession>B8I4I2</accession>
<organism evidence="8 9">
    <name type="scientific">Ruminiclostridium cellulolyticum (strain ATCC 35319 / DSM 5812 / JCM 6584 / H10)</name>
    <name type="common">Clostridium cellulolyticum</name>
    <dbReference type="NCBI Taxonomy" id="394503"/>
    <lineage>
        <taxon>Bacteria</taxon>
        <taxon>Bacillati</taxon>
        <taxon>Bacillota</taxon>
        <taxon>Clostridia</taxon>
        <taxon>Eubacteriales</taxon>
        <taxon>Oscillospiraceae</taxon>
        <taxon>Ruminiclostridium</taxon>
    </lineage>
</organism>
<dbReference type="HOGENOM" id="CLU_020473_6_0_9"/>
<dbReference type="AlphaFoldDB" id="B8I4I2"/>
<dbReference type="CDD" id="cd06225">
    <property type="entry name" value="HAMP"/>
    <property type="match status" value="1"/>
</dbReference>
<feature type="domain" description="HAMP" evidence="7">
    <location>
        <begin position="319"/>
        <end position="371"/>
    </location>
</feature>